<proteinExistence type="predicted"/>
<dbReference type="Gene3D" id="3.80.10.10">
    <property type="entry name" value="Ribonuclease Inhibitor"/>
    <property type="match status" value="1"/>
</dbReference>
<dbReference type="InParanoid" id="A0A1Z5J6W7"/>
<accession>A0A1Z5J6W7</accession>
<evidence type="ECO:0000313" key="2">
    <source>
        <dbReference type="Proteomes" id="UP000198406"/>
    </source>
</evidence>
<dbReference type="InterPro" id="IPR032675">
    <property type="entry name" value="LRR_dom_sf"/>
</dbReference>
<reference evidence="1 2" key="1">
    <citation type="journal article" date="2015" name="Plant Cell">
        <title>Oil accumulation by the oleaginous diatom Fistulifera solaris as revealed by the genome and transcriptome.</title>
        <authorList>
            <person name="Tanaka T."/>
            <person name="Maeda Y."/>
            <person name="Veluchamy A."/>
            <person name="Tanaka M."/>
            <person name="Abida H."/>
            <person name="Marechal E."/>
            <person name="Bowler C."/>
            <person name="Muto M."/>
            <person name="Sunaga Y."/>
            <person name="Tanaka M."/>
            <person name="Yoshino T."/>
            <person name="Taniguchi T."/>
            <person name="Fukuda Y."/>
            <person name="Nemoto M."/>
            <person name="Matsumoto M."/>
            <person name="Wong P.S."/>
            <person name="Aburatani S."/>
            <person name="Fujibuchi W."/>
        </authorList>
    </citation>
    <scope>NUCLEOTIDE SEQUENCE [LARGE SCALE GENOMIC DNA]</scope>
    <source>
        <strain evidence="1 2">JPCC DA0580</strain>
    </source>
</reference>
<dbReference type="EMBL" id="BDSP01000008">
    <property type="protein sequence ID" value="GAX09521.1"/>
    <property type="molecule type" value="Genomic_DNA"/>
</dbReference>
<dbReference type="SUPFAM" id="SSF52047">
    <property type="entry name" value="RNI-like"/>
    <property type="match status" value="1"/>
</dbReference>
<gene>
    <name evidence="1" type="ORF">FisN_16Lh214</name>
</gene>
<protein>
    <submittedName>
        <fullName evidence="1">Uncharacterized protein</fullName>
    </submittedName>
</protein>
<dbReference type="AlphaFoldDB" id="A0A1Z5J6W7"/>
<keyword evidence="2" id="KW-1185">Reference proteome</keyword>
<organism evidence="1 2">
    <name type="scientific">Fistulifera solaris</name>
    <name type="common">Oleaginous diatom</name>
    <dbReference type="NCBI Taxonomy" id="1519565"/>
    <lineage>
        <taxon>Eukaryota</taxon>
        <taxon>Sar</taxon>
        <taxon>Stramenopiles</taxon>
        <taxon>Ochrophyta</taxon>
        <taxon>Bacillariophyta</taxon>
        <taxon>Bacillariophyceae</taxon>
        <taxon>Bacillariophycidae</taxon>
        <taxon>Naviculales</taxon>
        <taxon>Naviculaceae</taxon>
        <taxon>Fistulifera</taxon>
    </lineage>
</organism>
<dbReference type="Proteomes" id="UP000198406">
    <property type="component" value="Unassembled WGS sequence"/>
</dbReference>
<comment type="caution">
    <text evidence="1">The sequence shown here is derived from an EMBL/GenBank/DDBJ whole genome shotgun (WGS) entry which is preliminary data.</text>
</comment>
<evidence type="ECO:0000313" key="1">
    <source>
        <dbReference type="EMBL" id="GAX09521.1"/>
    </source>
</evidence>
<name>A0A1Z5J6W7_FISSO</name>
<sequence>MATSNVQIIKGGQYRITHLDEVPNLQTLIDELRGGRKLWIESTNVFVCLYSSRIWDECEEVIYAESSMVLFRDDDDMEELSVLSPENDRGAVAAATARILQLPDDYYQSVVTHGDKTNFLDGFIGTSFFTGDEMLSFFSKNAKRQYIFESCTFDPQQAAALLKSSTTVDITLSGCSFDEDCHFMVSYIGLLLDKKIARSGAIRFEANRMSDPIIVKNLKFMEHLFLDKLILASFNVNEDTCRRLSQAKVTSLALENCTMKDGSGVPLTRAISSGTMFASTLIVRERGINKPWLSDLVKAIGSPRCLLKSVCFEGVTWSPELSKILVESLRTNNSLQELAISAKPSDFDEQWKEFLDVIGSSETLRKVMILPQPDTCSSSEWVAGLEELFRKNHRVDLLFHSNDSNEKQFANSWNKLSLEMRFRSIPRLDDDGTRAFVLTSAMVKHSNDTNHLYSLLKANQEFISMIR</sequence>